<reference evidence="1 2" key="1">
    <citation type="journal article" date="2022" name="bioRxiv">
        <title>The genome of the oomycete Peronosclerospora sorghi, a cosmopolitan pathogen of maize and sorghum, is inflated with dispersed pseudogenes.</title>
        <authorList>
            <person name="Fletcher K."/>
            <person name="Martin F."/>
            <person name="Isakeit T."/>
            <person name="Cavanaugh K."/>
            <person name="Magill C."/>
            <person name="Michelmore R."/>
        </authorList>
    </citation>
    <scope>NUCLEOTIDE SEQUENCE [LARGE SCALE GENOMIC DNA]</scope>
    <source>
        <strain evidence="1">P6</strain>
    </source>
</reference>
<evidence type="ECO:0000313" key="1">
    <source>
        <dbReference type="EMBL" id="KAI9914499.1"/>
    </source>
</evidence>
<gene>
    <name evidence="1" type="ORF">PsorP6_008259</name>
</gene>
<sequence length="329" mass="36047">MDKYRRVEKPRRDEQTMQVEPNEIRITQQGKEKNERFVVLKAMGNAISKAVTVAEILKHRVAKLHMVTRISSIETVDVYDPLEEGLDRIETKRKIPSISIQLSLDELDRDDPGYQSPIPADQVSSSSPSYHDSQEFRKPRGRRRHSGRNSGRGGKSEAATEAVETVDVEDDQKTPCGEGEGASTPTTRGKRGKGRSRKRSGSNGRRGKKDSGRASPDEADDNAAASSATEQQAEGEGQPTNVKSRKSGRGRKEKKIPSNDNAEKEGGEEGEDGAREDEQVNGRGGKGKYFGRSRAQGRSRKRGESNRREGNSGSPTITTDSATVDANGQ</sequence>
<dbReference type="EMBL" id="CM047582">
    <property type="protein sequence ID" value="KAI9914499.1"/>
    <property type="molecule type" value="Genomic_DNA"/>
</dbReference>
<keyword evidence="2" id="KW-1185">Reference proteome</keyword>
<proteinExistence type="predicted"/>
<dbReference type="Proteomes" id="UP001163321">
    <property type="component" value="Chromosome 3"/>
</dbReference>
<comment type="caution">
    <text evidence="1">The sequence shown here is derived from an EMBL/GenBank/DDBJ whole genome shotgun (WGS) entry which is preliminary data.</text>
</comment>
<evidence type="ECO:0000313" key="2">
    <source>
        <dbReference type="Proteomes" id="UP001163321"/>
    </source>
</evidence>
<accession>A0ACC0W6V5</accession>
<name>A0ACC0W6V5_9STRA</name>
<protein>
    <submittedName>
        <fullName evidence="1">Uncharacterized protein</fullName>
    </submittedName>
</protein>
<organism evidence="1 2">
    <name type="scientific">Peronosclerospora sorghi</name>
    <dbReference type="NCBI Taxonomy" id="230839"/>
    <lineage>
        <taxon>Eukaryota</taxon>
        <taxon>Sar</taxon>
        <taxon>Stramenopiles</taxon>
        <taxon>Oomycota</taxon>
        <taxon>Peronosporomycetes</taxon>
        <taxon>Peronosporales</taxon>
        <taxon>Peronosporaceae</taxon>
        <taxon>Peronosclerospora</taxon>
    </lineage>
</organism>